<dbReference type="InterPro" id="IPR016039">
    <property type="entry name" value="Thiolase-like"/>
</dbReference>
<dbReference type="Proteomes" id="UP000037274">
    <property type="component" value="Unassembled WGS sequence"/>
</dbReference>
<evidence type="ECO:0000256" key="2">
    <source>
        <dbReference type="ARBA" id="ARBA00023268"/>
    </source>
</evidence>
<protein>
    <recommendedName>
        <fullName evidence="3">Malonyl-CoA:ACP transacylase (MAT) domain-containing protein</fullName>
    </recommendedName>
</protein>
<dbReference type="EMBL" id="LFEH01000379">
    <property type="protein sequence ID" value="KMS65728.1"/>
    <property type="molecule type" value="Genomic_DNA"/>
</dbReference>
<name>A0ABR5HQL8_STRLW</name>
<accession>A0ABR5HQL8</accession>
<evidence type="ECO:0000259" key="3">
    <source>
        <dbReference type="SMART" id="SM00827"/>
    </source>
</evidence>
<dbReference type="Pfam" id="PF16197">
    <property type="entry name" value="KAsynt_C_assoc"/>
    <property type="match status" value="1"/>
</dbReference>
<dbReference type="SUPFAM" id="SSF52151">
    <property type="entry name" value="FabD/lysophospholipase-like"/>
    <property type="match status" value="1"/>
</dbReference>
<dbReference type="InterPro" id="IPR050091">
    <property type="entry name" value="PKS_NRPS_Biosynth_Enz"/>
</dbReference>
<dbReference type="InterPro" id="IPR001227">
    <property type="entry name" value="Ac_transferase_dom_sf"/>
</dbReference>
<dbReference type="PANTHER" id="PTHR43775:SF51">
    <property type="entry name" value="INACTIVE PHENOLPHTHIOCEROL SYNTHESIS POLYKETIDE SYNTHASE TYPE I PKS1-RELATED"/>
    <property type="match status" value="1"/>
</dbReference>
<dbReference type="Gene3D" id="3.40.366.10">
    <property type="entry name" value="Malonyl-Coenzyme A Acyl Carrier Protein, domain 2"/>
    <property type="match status" value="1"/>
</dbReference>
<dbReference type="RefSeq" id="WP_048574696.1">
    <property type="nucleotide sequence ID" value="NZ_LFEH01000379.1"/>
</dbReference>
<keyword evidence="2" id="KW-0511">Multifunctional enzyme</keyword>
<feature type="non-terminal residue" evidence="4">
    <location>
        <position position="1"/>
    </location>
</feature>
<dbReference type="Gene3D" id="3.40.47.10">
    <property type="match status" value="1"/>
</dbReference>
<dbReference type="PANTHER" id="PTHR43775">
    <property type="entry name" value="FATTY ACID SYNTHASE"/>
    <property type="match status" value="1"/>
</dbReference>
<reference evidence="4 5" key="1">
    <citation type="submission" date="2015-06" db="EMBL/GenBank/DDBJ databases">
        <title>Draft genome sequence of Streptomyces leeuwenhoekii C58, which produces the novel lasso peptide, chaxapeptin.</title>
        <authorList>
            <person name="Yi Y."/>
            <person name="Hai D."/>
            <person name="Jaspars M."/>
            <person name="Sheng H."/>
            <person name="Rateb M.E."/>
            <person name="Bull A."/>
            <person name="Goodfellow M."/>
            <person name="Asenjo J.A."/>
            <person name="Ebel R."/>
        </authorList>
    </citation>
    <scope>NUCLEOTIDE SEQUENCE [LARGE SCALE GENOMIC DNA]</scope>
    <source>
        <strain evidence="4 5">C58</strain>
    </source>
</reference>
<feature type="domain" description="Malonyl-CoA:ACP transacylase (MAT)" evidence="3">
    <location>
        <begin position="150"/>
        <end position="246"/>
    </location>
</feature>
<comment type="caution">
    <text evidence="4">The sequence shown here is derived from an EMBL/GenBank/DDBJ whole genome shotgun (WGS) entry which is preliminary data.</text>
</comment>
<dbReference type="InterPro" id="IPR032821">
    <property type="entry name" value="PKS_assoc"/>
</dbReference>
<evidence type="ECO:0000256" key="1">
    <source>
        <dbReference type="ARBA" id="ARBA00022679"/>
    </source>
</evidence>
<dbReference type="SMART" id="SM00827">
    <property type="entry name" value="PKS_AT"/>
    <property type="match status" value="1"/>
</dbReference>
<organism evidence="4 5">
    <name type="scientific">Streptomyces leeuwenhoekii</name>
    <dbReference type="NCBI Taxonomy" id="1437453"/>
    <lineage>
        <taxon>Bacteria</taxon>
        <taxon>Bacillati</taxon>
        <taxon>Actinomycetota</taxon>
        <taxon>Actinomycetes</taxon>
        <taxon>Kitasatosporales</taxon>
        <taxon>Streptomycetaceae</taxon>
        <taxon>Streptomyces</taxon>
    </lineage>
</organism>
<keyword evidence="1" id="KW-0808">Transferase</keyword>
<dbReference type="InterPro" id="IPR016035">
    <property type="entry name" value="Acyl_Trfase/lysoPLipase"/>
</dbReference>
<dbReference type="InterPro" id="IPR014043">
    <property type="entry name" value="Acyl_transferase_dom"/>
</dbReference>
<dbReference type="SUPFAM" id="SSF53901">
    <property type="entry name" value="Thiolase-like"/>
    <property type="match status" value="1"/>
</dbReference>
<proteinExistence type="predicted"/>
<keyword evidence="5" id="KW-1185">Reference proteome</keyword>
<evidence type="ECO:0000313" key="5">
    <source>
        <dbReference type="Proteomes" id="UP000037274"/>
    </source>
</evidence>
<sequence length="246" mass="25369">AGAVELLTEARAWPETGRPRRAAVSSFGVSGTNAHVILEHVPAPAPDSDGERAGGEGPLPLPLPVSARGHQALQAQAARLDTHLAARPEQELTDVAQALATTRAALEQRAVVVAADREEARHGLTALAHGTAAPSVLTGSADLEGKVVFVLPGQGSQWAGMGAELLDSSPVFAQAMAECAEALAPHVDWSLLDVVRQAPGAPTLDRCDVVQPASFAVMVSLARMWRSHGVEPDAVVGHSQGEIAAA</sequence>
<feature type="non-terminal residue" evidence="4">
    <location>
        <position position="246"/>
    </location>
</feature>
<evidence type="ECO:0000313" key="4">
    <source>
        <dbReference type="EMBL" id="KMS65728.1"/>
    </source>
</evidence>
<gene>
    <name evidence="4" type="ORF">ACH49_30550</name>
</gene>
<dbReference type="Pfam" id="PF00698">
    <property type="entry name" value="Acyl_transf_1"/>
    <property type="match status" value="1"/>
</dbReference>